<proteinExistence type="predicted"/>
<organism evidence="1 2">
    <name type="scientific">Paraburkholderia unamae</name>
    <dbReference type="NCBI Taxonomy" id="219649"/>
    <lineage>
        <taxon>Bacteria</taxon>
        <taxon>Pseudomonadati</taxon>
        <taxon>Pseudomonadota</taxon>
        <taxon>Betaproteobacteria</taxon>
        <taxon>Burkholderiales</taxon>
        <taxon>Burkholderiaceae</taxon>
        <taxon>Paraburkholderia</taxon>
    </lineage>
</organism>
<name>A0ABX5KI01_9BURK</name>
<protein>
    <recommendedName>
        <fullName evidence="3">Pilus assembly protein PilP</fullName>
    </recommendedName>
</protein>
<dbReference type="Proteomes" id="UP000245712">
    <property type="component" value="Unassembled WGS sequence"/>
</dbReference>
<comment type="caution">
    <text evidence="1">The sequence shown here is derived from an EMBL/GenBank/DDBJ whole genome shotgun (WGS) entry which is preliminary data.</text>
</comment>
<evidence type="ECO:0000313" key="1">
    <source>
        <dbReference type="EMBL" id="PVX74080.1"/>
    </source>
</evidence>
<sequence>MSAAVQARASVAWRGWPPLHAWSAPRRLAVALAIAFLSGAVASCACIVGDPLGVHAGRTALADAQMRYDDARRALARLPALREAAAGEAAHVPHAGNSADDIRRISQLAAQAGLVLHALEPGAAGGAHAEAFRSIKLVAQGSFAQLRSLLEAFVSEPALTVPAELAIRRTSAGLSISTTLRVYDALPAAPLALASAEGAGAVADPFARATAAGSAQSGWRLAGILQDRQRIVALVETPEGVVTAQAGQAIGDGRVVQVGPARVVVLAGGATHALGWTEAAK</sequence>
<gene>
    <name evidence="1" type="ORF">C7402_12068</name>
</gene>
<dbReference type="RefSeq" id="WP_116613697.1">
    <property type="nucleotide sequence ID" value="NZ_QEOB01000020.1"/>
</dbReference>
<keyword evidence="2" id="KW-1185">Reference proteome</keyword>
<evidence type="ECO:0000313" key="2">
    <source>
        <dbReference type="Proteomes" id="UP000245712"/>
    </source>
</evidence>
<accession>A0ABX5KI01</accession>
<evidence type="ECO:0008006" key="3">
    <source>
        <dbReference type="Google" id="ProtNLM"/>
    </source>
</evidence>
<dbReference type="EMBL" id="QEOB01000020">
    <property type="protein sequence ID" value="PVX74080.1"/>
    <property type="molecule type" value="Genomic_DNA"/>
</dbReference>
<reference evidence="1 2" key="1">
    <citation type="submission" date="2018-05" db="EMBL/GenBank/DDBJ databases">
        <title>Genomic Encyclopedia of Type Strains, Phase IV (KMG-V): Genome sequencing to study the core and pangenomes of soil and plant-associated prokaryotes.</title>
        <authorList>
            <person name="Whitman W."/>
        </authorList>
    </citation>
    <scope>NUCLEOTIDE SEQUENCE [LARGE SCALE GENOMIC DNA]</scope>
    <source>
        <strain evidence="1 2">SCZa-39</strain>
    </source>
</reference>